<feature type="signal peptide" evidence="1">
    <location>
        <begin position="1"/>
        <end position="26"/>
    </location>
</feature>
<dbReference type="EMBL" id="CP022572">
    <property type="protein sequence ID" value="AZU63389.1"/>
    <property type="molecule type" value="Genomic_DNA"/>
</dbReference>
<dbReference type="AlphaFoldDB" id="A0A3Q9QYE2"/>
<dbReference type="Pfam" id="PF12438">
    <property type="entry name" value="DUF3679"/>
    <property type="match status" value="1"/>
</dbReference>
<protein>
    <submittedName>
        <fullName evidence="2">DUF3679 domain-containing protein</fullName>
    </submittedName>
</protein>
<dbReference type="KEGG" id="nmk:CHR53_20150"/>
<gene>
    <name evidence="2" type="ORF">CHR53_20150</name>
</gene>
<dbReference type="Proteomes" id="UP000282892">
    <property type="component" value="Chromosome"/>
</dbReference>
<organism evidence="2 3">
    <name type="scientific">Neobacillus mesonae</name>
    <dbReference type="NCBI Taxonomy" id="1193713"/>
    <lineage>
        <taxon>Bacteria</taxon>
        <taxon>Bacillati</taxon>
        <taxon>Bacillota</taxon>
        <taxon>Bacilli</taxon>
        <taxon>Bacillales</taxon>
        <taxon>Bacillaceae</taxon>
        <taxon>Neobacillus</taxon>
    </lineage>
</organism>
<dbReference type="InterPro" id="IPR020534">
    <property type="entry name" value="Uncharacterised_YqxA"/>
</dbReference>
<keyword evidence="1" id="KW-0732">Signal</keyword>
<feature type="chain" id="PRO_5018562646" evidence="1">
    <location>
        <begin position="27"/>
        <end position="108"/>
    </location>
</feature>
<sequence>MKKFMLKSFVAAALMFISVLTGMELANNGIHKMKGYNDPNFQNAVSIHENDKDFQATFLGKNISSHDLEAKKKKLEEMNAFNFFSSMGKKMSEGMTNASEKLIQKITE</sequence>
<evidence type="ECO:0000313" key="2">
    <source>
        <dbReference type="EMBL" id="AZU63389.1"/>
    </source>
</evidence>
<evidence type="ECO:0000313" key="3">
    <source>
        <dbReference type="Proteomes" id="UP000282892"/>
    </source>
</evidence>
<accession>A0A3Q9QYE2</accession>
<dbReference type="RefSeq" id="WP_066385642.1">
    <property type="nucleotide sequence ID" value="NZ_CP022572.1"/>
</dbReference>
<proteinExistence type="predicted"/>
<keyword evidence="3" id="KW-1185">Reference proteome</keyword>
<dbReference type="OrthoDB" id="2941402at2"/>
<reference evidence="2 3" key="1">
    <citation type="submission" date="2017-07" db="EMBL/GenBank/DDBJ databases">
        <title>The complete genome sequence of Bacillus mesonae strain H20-5, an efficient strain improving plant abiotic stress resistance.</title>
        <authorList>
            <person name="Kim S.Y."/>
            <person name="Song H."/>
            <person name="Sang M.K."/>
            <person name="Weon H.-Y."/>
            <person name="Song J."/>
        </authorList>
    </citation>
    <scope>NUCLEOTIDE SEQUENCE [LARGE SCALE GENOMIC DNA]</scope>
    <source>
        <strain evidence="2 3">H20-5</strain>
    </source>
</reference>
<dbReference type="STRING" id="1193713.GCA_001636315_00884"/>
<name>A0A3Q9QYE2_9BACI</name>
<evidence type="ECO:0000256" key="1">
    <source>
        <dbReference type="SAM" id="SignalP"/>
    </source>
</evidence>